<protein>
    <recommendedName>
        <fullName evidence="1">Sporulation membrane protein YtrI C-terminal domain-containing protein</fullName>
    </recommendedName>
</protein>
<dbReference type="Proteomes" id="UP000035704">
    <property type="component" value="Chromosome"/>
</dbReference>
<dbReference type="OrthoDB" id="1955177at2"/>
<dbReference type="EMBL" id="CP009687">
    <property type="protein sequence ID" value="AKL93610.1"/>
    <property type="molecule type" value="Genomic_DNA"/>
</dbReference>
<dbReference type="STRING" id="84022.CACET_c00920"/>
<dbReference type="KEGG" id="cace:CACET_c00920"/>
<gene>
    <name evidence="2" type="ORF">CACET_c00920</name>
</gene>
<keyword evidence="3" id="KW-1185">Reference proteome</keyword>
<accession>A0A0D8IA68</accession>
<reference evidence="2 3" key="1">
    <citation type="submission" date="2014-10" db="EMBL/GenBank/DDBJ databases">
        <title>Genome sequence of Clostridium aceticum DSM 1496.</title>
        <authorList>
            <person name="Poehlein A."/>
            <person name="Schiel-Bengelsdorf B."/>
            <person name="Gottschalk G."/>
            <person name="Duerre P."/>
            <person name="Daniel R."/>
        </authorList>
    </citation>
    <scope>NUCLEOTIDE SEQUENCE [LARGE SCALE GENOMIC DNA]</scope>
    <source>
        <strain evidence="2 3">DSM 1496</strain>
    </source>
</reference>
<feature type="domain" description="Sporulation membrane protein YtrI C-terminal" evidence="1">
    <location>
        <begin position="78"/>
        <end position="144"/>
    </location>
</feature>
<proteinExistence type="predicted"/>
<organism evidence="2 3">
    <name type="scientific">Clostridium aceticum</name>
    <dbReference type="NCBI Taxonomy" id="84022"/>
    <lineage>
        <taxon>Bacteria</taxon>
        <taxon>Bacillati</taxon>
        <taxon>Bacillota</taxon>
        <taxon>Clostridia</taxon>
        <taxon>Eubacteriales</taxon>
        <taxon>Clostridiaceae</taxon>
        <taxon>Clostridium</taxon>
    </lineage>
</organism>
<evidence type="ECO:0000313" key="2">
    <source>
        <dbReference type="EMBL" id="AKL93610.1"/>
    </source>
</evidence>
<dbReference type="InterPro" id="IPR058620">
    <property type="entry name" value="YtrI_C"/>
</dbReference>
<dbReference type="RefSeq" id="WP_044824606.1">
    <property type="nucleotide sequence ID" value="NZ_CP009687.1"/>
</dbReference>
<evidence type="ECO:0000259" key="1">
    <source>
        <dbReference type="Pfam" id="PF26347"/>
    </source>
</evidence>
<dbReference type="Pfam" id="PF26347">
    <property type="entry name" value="YtrI_sporulation"/>
    <property type="match status" value="1"/>
</dbReference>
<dbReference type="PATRIC" id="fig|84022.5.peg.3956"/>
<evidence type="ECO:0000313" key="3">
    <source>
        <dbReference type="Proteomes" id="UP000035704"/>
    </source>
</evidence>
<sequence length="150" mass="17629">MKRRYNVFAIFIIGFIVGLTIMNLIQIHTLDRLYRIQNQLSNQLLDREIKLERLNQSLNSEKASIIKDLVIEVEFEGNPLVKDEIEKAIHFYMTDLVGRELWSIDGELVYKILEDRILDIEGRRVKLRVKYIVLSEKISISVKAQVIEDL</sequence>
<name>A0A0D8IA68_9CLOT</name>
<dbReference type="AlphaFoldDB" id="A0A0D8IA68"/>